<gene>
    <name evidence="2" type="ORF">BDV33DRAFT_185119</name>
</gene>
<sequence>MTTESNVLLKLLSNIREDGVDLGLEVRCESSRFQVHRCIVCPQSIFFDRVMKSQFQEAESKEIVIYDDPFIIAKMFDFIYRADYDDSVQMSLGDVTHPQVTQQQNRVETEQAPATAELGDCDDSRPLLPPNGTSTHTNAKVYVVADKYVIEELKNLSRKKLESRLKSQWSDTEFIPFIEYVYGPASPPKSDLRQVISTFAVQHLSTLKSSEDFHEVRRQYPDFAHDFSTIMMERIMQLEEQLRGKQSNVLLEPSRVASITSHQSRSRLNQGGAYCCECNRSFVNMRGLRQHDTDFHGWCTDCKQNYSTVHKAKAHRSKYHGGF</sequence>
<evidence type="ECO:0000259" key="1">
    <source>
        <dbReference type="PROSITE" id="PS50097"/>
    </source>
</evidence>
<dbReference type="EMBL" id="ML733652">
    <property type="protein sequence ID" value="KAB8213267.1"/>
    <property type="molecule type" value="Genomic_DNA"/>
</dbReference>
<dbReference type="PROSITE" id="PS00028">
    <property type="entry name" value="ZINC_FINGER_C2H2_1"/>
    <property type="match status" value="2"/>
</dbReference>
<dbReference type="PROSITE" id="PS50097">
    <property type="entry name" value="BTB"/>
    <property type="match status" value="1"/>
</dbReference>
<organism evidence="2 3">
    <name type="scientific">Aspergillus novoparasiticus</name>
    <dbReference type="NCBI Taxonomy" id="986946"/>
    <lineage>
        <taxon>Eukaryota</taxon>
        <taxon>Fungi</taxon>
        <taxon>Dikarya</taxon>
        <taxon>Ascomycota</taxon>
        <taxon>Pezizomycotina</taxon>
        <taxon>Eurotiomycetes</taxon>
        <taxon>Eurotiomycetidae</taxon>
        <taxon>Eurotiales</taxon>
        <taxon>Aspergillaceae</taxon>
        <taxon>Aspergillus</taxon>
        <taxon>Aspergillus subgen. Circumdati</taxon>
    </lineage>
</organism>
<accession>A0A5N6E7K9</accession>
<protein>
    <recommendedName>
        <fullName evidence="1">BTB domain-containing protein</fullName>
    </recommendedName>
</protein>
<dbReference type="Pfam" id="PF00651">
    <property type="entry name" value="BTB"/>
    <property type="match status" value="1"/>
</dbReference>
<dbReference type="AlphaFoldDB" id="A0A5N6E7K9"/>
<name>A0A5N6E7K9_9EURO</name>
<dbReference type="Gene3D" id="3.30.710.10">
    <property type="entry name" value="Potassium Channel Kv1.1, Chain A"/>
    <property type="match status" value="1"/>
</dbReference>
<reference evidence="2 3" key="1">
    <citation type="submission" date="2019-04" db="EMBL/GenBank/DDBJ databases">
        <title>Fungal friends and foes A comparative genomics study of 23 Aspergillus species from section Flavi.</title>
        <authorList>
            <consortium name="DOE Joint Genome Institute"/>
            <person name="Kjaerbolling I."/>
            <person name="Vesth T.C."/>
            <person name="Frisvad J.C."/>
            <person name="Nybo J.L."/>
            <person name="Theobald S."/>
            <person name="Kildgaard S."/>
            <person name="Petersen T.I."/>
            <person name="Kuo A."/>
            <person name="Sato A."/>
            <person name="Lyhne E.K."/>
            <person name="Kogle M.E."/>
            <person name="Wiebenga A."/>
            <person name="Kun R.S."/>
            <person name="Lubbers R.J."/>
            <person name="Makela M.R."/>
            <person name="Barry K."/>
            <person name="Chovatia M."/>
            <person name="Clum A."/>
            <person name="Daum C."/>
            <person name="Haridas S."/>
            <person name="He G."/>
            <person name="LaButti K."/>
            <person name="Lipzen A."/>
            <person name="Mondo S."/>
            <person name="Pangilinan J."/>
            <person name="Riley R."/>
            <person name="Salamov A."/>
            <person name="Simmons B.A."/>
            <person name="Magnuson J.K."/>
            <person name="Henrissat B."/>
            <person name="Mortensen U.H."/>
            <person name="Larsen T.O."/>
            <person name="De vries R.P."/>
            <person name="Grigoriev I.V."/>
            <person name="Machida M."/>
            <person name="Baker S.E."/>
            <person name="Andersen M.R."/>
        </authorList>
    </citation>
    <scope>NUCLEOTIDE SEQUENCE [LARGE SCALE GENOMIC DNA]</scope>
    <source>
        <strain evidence="2 3">CBS 126849</strain>
    </source>
</reference>
<feature type="domain" description="BTB" evidence="1">
    <location>
        <begin position="20"/>
        <end position="92"/>
    </location>
</feature>
<dbReference type="InterPro" id="IPR013087">
    <property type="entry name" value="Znf_C2H2_type"/>
</dbReference>
<dbReference type="PANTHER" id="PTHR47843">
    <property type="entry name" value="BTB DOMAIN-CONTAINING PROTEIN-RELATED"/>
    <property type="match status" value="1"/>
</dbReference>
<evidence type="ECO:0000313" key="3">
    <source>
        <dbReference type="Proteomes" id="UP000326799"/>
    </source>
</evidence>
<dbReference type="PANTHER" id="PTHR47843:SF5">
    <property type="entry name" value="BTB_POZ DOMAIN PROTEIN"/>
    <property type="match status" value="1"/>
</dbReference>
<dbReference type="InterPro" id="IPR011333">
    <property type="entry name" value="SKP1/BTB/POZ_sf"/>
</dbReference>
<dbReference type="SUPFAM" id="SSF54695">
    <property type="entry name" value="POZ domain"/>
    <property type="match status" value="1"/>
</dbReference>
<dbReference type="Proteomes" id="UP000326799">
    <property type="component" value="Unassembled WGS sequence"/>
</dbReference>
<dbReference type="CDD" id="cd18186">
    <property type="entry name" value="BTB_POZ_ZBTB_KLHL-like"/>
    <property type="match status" value="1"/>
</dbReference>
<evidence type="ECO:0000313" key="2">
    <source>
        <dbReference type="EMBL" id="KAB8213267.1"/>
    </source>
</evidence>
<keyword evidence="3" id="KW-1185">Reference proteome</keyword>
<dbReference type="InterPro" id="IPR000210">
    <property type="entry name" value="BTB/POZ_dom"/>
</dbReference>
<proteinExistence type="predicted"/>